<dbReference type="InterPro" id="IPR013780">
    <property type="entry name" value="Glyco_hydro_b"/>
</dbReference>
<organism evidence="1 2">
    <name type="scientific">Polaribacter filamentus</name>
    <dbReference type="NCBI Taxonomy" id="53483"/>
    <lineage>
        <taxon>Bacteria</taxon>
        <taxon>Pseudomonadati</taxon>
        <taxon>Bacteroidota</taxon>
        <taxon>Flavobacteriia</taxon>
        <taxon>Flavobacteriales</taxon>
        <taxon>Flavobacteriaceae</taxon>
    </lineage>
</organism>
<evidence type="ECO:0000313" key="2">
    <source>
        <dbReference type="Proteomes" id="UP000239522"/>
    </source>
</evidence>
<gene>
    <name evidence="1" type="ORF">BST83_04380</name>
</gene>
<dbReference type="RefSeq" id="WP_170062714.1">
    <property type="nucleotide sequence ID" value="NZ_MQUA01000013.1"/>
</dbReference>
<protein>
    <recommendedName>
        <fullName evidence="3">Glycosyl hydrolase family 13 catalytic domain-containing protein</fullName>
    </recommendedName>
</protein>
<proteinExistence type="predicted"/>
<dbReference type="Gene3D" id="2.60.40.1180">
    <property type="entry name" value="Golgi alpha-mannosidase II"/>
    <property type="match status" value="1"/>
</dbReference>
<comment type="caution">
    <text evidence="1">The sequence shown here is derived from an EMBL/GenBank/DDBJ whole genome shotgun (WGS) entry which is preliminary data.</text>
</comment>
<reference evidence="1 2" key="1">
    <citation type="submission" date="2016-11" db="EMBL/GenBank/DDBJ databases">
        <title>Trade-off between light-utilization and light-protection in marine flavobacteria.</title>
        <authorList>
            <person name="Kumagai Y."/>
        </authorList>
    </citation>
    <scope>NUCLEOTIDE SEQUENCE [LARGE SCALE GENOMIC DNA]</scope>
    <source>
        <strain evidence="1 2">ATCC 700397</strain>
    </source>
</reference>
<dbReference type="SUPFAM" id="SSF51445">
    <property type="entry name" value="(Trans)glycosidases"/>
    <property type="match status" value="1"/>
</dbReference>
<evidence type="ECO:0008006" key="3">
    <source>
        <dbReference type="Google" id="ProtNLM"/>
    </source>
</evidence>
<dbReference type="EMBL" id="MQUA01000013">
    <property type="protein sequence ID" value="PQB06489.1"/>
    <property type="molecule type" value="Genomic_DNA"/>
</dbReference>
<accession>A0A2S7KV23</accession>
<name>A0A2S7KV23_9FLAO</name>
<dbReference type="PANTHER" id="PTHR10357:SF209">
    <property type="entry name" value="PERIPLASMIC ALPHA-AMYLASE"/>
    <property type="match status" value="1"/>
</dbReference>
<keyword evidence="2" id="KW-1185">Reference proteome</keyword>
<dbReference type="AlphaFoldDB" id="A0A2S7KV23"/>
<dbReference type="Gene3D" id="3.20.20.80">
    <property type="entry name" value="Glycosidases"/>
    <property type="match status" value="1"/>
</dbReference>
<dbReference type="Proteomes" id="UP000239522">
    <property type="component" value="Unassembled WGS sequence"/>
</dbReference>
<dbReference type="PANTHER" id="PTHR10357">
    <property type="entry name" value="ALPHA-AMYLASE FAMILY MEMBER"/>
    <property type="match status" value="1"/>
</dbReference>
<sequence length="170" mass="19308">MTSHDDGKPFDKEREMPYKTATMLLLTPGTSQVYYGDEAAKDLIIEGTVGDATLRSFMNWDAINSNDDTKKILRHWQKLGQFRANHMSVGAGKHQLISDENGLVFSRIRKEDKVVMAINMLEQNILIDVSSVFEDGEKLRDFYSDKEVVVIDGKVNFTSIYSVVLLEKIE</sequence>
<dbReference type="InterPro" id="IPR017853">
    <property type="entry name" value="GH"/>
</dbReference>
<evidence type="ECO:0000313" key="1">
    <source>
        <dbReference type="EMBL" id="PQB06489.1"/>
    </source>
</evidence>